<dbReference type="AlphaFoldDB" id="A0A1D1W2Q0"/>
<dbReference type="EMBL" id="BDGG01000016">
    <property type="protein sequence ID" value="GAV07812.1"/>
    <property type="molecule type" value="Genomic_DNA"/>
</dbReference>
<comment type="caution">
    <text evidence="1">The sequence shown here is derived from an EMBL/GenBank/DDBJ whole genome shotgun (WGS) entry which is preliminary data.</text>
</comment>
<keyword evidence="2" id="KW-1185">Reference proteome</keyword>
<accession>A0A1D1W2Q0</accession>
<proteinExistence type="predicted"/>
<reference evidence="1 2" key="1">
    <citation type="journal article" date="2016" name="Nat. Commun.">
        <title>Extremotolerant tardigrade genome and improved radiotolerance of human cultured cells by tardigrade-unique protein.</title>
        <authorList>
            <person name="Hashimoto T."/>
            <person name="Horikawa D.D."/>
            <person name="Saito Y."/>
            <person name="Kuwahara H."/>
            <person name="Kozuka-Hata H."/>
            <person name="Shin-I T."/>
            <person name="Minakuchi Y."/>
            <person name="Ohishi K."/>
            <person name="Motoyama A."/>
            <person name="Aizu T."/>
            <person name="Enomoto A."/>
            <person name="Kondo K."/>
            <person name="Tanaka S."/>
            <person name="Hara Y."/>
            <person name="Koshikawa S."/>
            <person name="Sagara H."/>
            <person name="Miura T."/>
            <person name="Yokobori S."/>
            <person name="Miyagawa K."/>
            <person name="Suzuki Y."/>
            <person name="Kubo T."/>
            <person name="Oyama M."/>
            <person name="Kohara Y."/>
            <person name="Fujiyama A."/>
            <person name="Arakawa K."/>
            <person name="Katayama T."/>
            <person name="Toyoda A."/>
            <person name="Kunieda T."/>
        </authorList>
    </citation>
    <scope>NUCLEOTIDE SEQUENCE [LARGE SCALE GENOMIC DNA]</scope>
    <source>
        <strain evidence="1 2">YOKOZUNA-1</strain>
    </source>
</reference>
<evidence type="ECO:0000313" key="2">
    <source>
        <dbReference type="Proteomes" id="UP000186922"/>
    </source>
</evidence>
<evidence type="ECO:0000313" key="1">
    <source>
        <dbReference type="EMBL" id="GAV07812.1"/>
    </source>
</evidence>
<protein>
    <submittedName>
        <fullName evidence="1">Uncharacterized protein</fullName>
    </submittedName>
</protein>
<organism evidence="1 2">
    <name type="scientific">Ramazzottius varieornatus</name>
    <name type="common">Water bear</name>
    <name type="synonym">Tardigrade</name>
    <dbReference type="NCBI Taxonomy" id="947166"/>
    <lineage>
        <taxon>Eukaryota</taxon>
        <taxon>Metazoa</taxon>
        <taxon>Ecdysozoa</taxon>
        <taxon>Tardigrada</taxon>
        <taxon>Eutardigrada</taxon>
        <taxon>Parachela</taxon>
        <taxon>Hypsibioidea</taxon>
        <taxon>Ramazzottiidae</taxon>
        <taxon>Ramazzottius</taxon>
    </lineage>
</organism>
<sequence length="69" mass="7710">MSIYRLFMHYEKIDTNEKPEGSFTTGEESLIYRYAWNSLGPRLPVTSPAFPGGAQSTVSKYSFGLIGDV</sequence>
<name>A0A1D1W2Q0_RAMVA</name>
<dbReference type="Proteomes" id="UP000186922">
    <property type="component" value="Unassembled WGS sequence"/>
</dbReference>
<gene>
    <name evidence="1" type="primary">RvY_17607-1</name>
    <name evidence="1" type="synonym">RvY_17607.1</name>
    <name evidence="1" type="ORF">RvY_17607</name>
</gene>